<dbReference type="Proteomes" id="UP001151002">
    <property type="component" value="Unassembled WGS sequence"/>
</dbReference>
<dbReference type="RefSeq" id="WP_267566121.1">
    <property type="nucleotide sequence ID" value="NZ_JAPNTZ010000010.1"/>
</dbReference>
<sequence length="79" mass="8565">MLKDLETAARAYADAQAAVVEAQETLAARRADVPEARQRLADTIVAAAQAGVRQRDIVDVTGYSREQVRRILRAAGITD</sequence>
<keyword evidence="2" id="KW-1185">Reference proteome</keyword>
<evidence type="ECO:0000313" key="1">
    <source>
        <dbReference type="EMBL" id="MCY1141716.1"/>
    </source>
</evidence>
<evidence type="ECO:0000313" key="2">
    <source>
        <dbReference type="Proteomes" id="UP001151002"/>
    </source>
</evidence>
<protein>
    <submittedName>
        <fullName evidence="1">Uncharacterized protein</fullName>
    </submittedName>
</protein>
<proteinExistence type="predicted"/>
<gene>
    <name evidence="1" type="ORF">OWR29_27275</name>
</gene>
<dbReference type="EMBL" id="JAPNTZ010000010">
    <property type="protein sequence ID" value="MCY1141716.1"/>
    <property type="molecule type" value="Genomic_DNA"/>
</dbReference>
<accession>A0ABT4B5E5</accession>
<reference evidence="1" key="1">
    <citation type="submission" date="2022-11" db="EMBL/GenBank/DDBJ databases">
        <authorList>
            <person name="Somphong A."/>
            <person name="Phongsopitanun W."/>
        </authorList>
    </citation>
    <scope>NUCLEOTIDE SEQUENCE</scope>
    <source>
        <strain evidence="1">Pm04-4</strain>
    </source>
</reference>
<organism evidence="1 2">
    <name type="scientific">Paractinoplanes pyxinae</name>
    <dbReference type="NCBI Taxonomy" id="2997416"/>
    <lineage>
        <taxon>Bacteria</taxon>
        <taxon>Bacillati</taxon>
        <taxon>Actinomycetota</taxon>
        <taxon>Actinomycetes</taxon>
        <taxon>Micromonosporales</taxon>
        <taxon>Micromonosporaceae</taxon>
        <taxon>Paractinoplanes</taxon>
    </lineage>
</organism>
<name>A0ABT4B5E5_9ACTN</name>
<comment type="caution">
    <text evidence="1">The sequence shown here is derived from an EMBL/GenBank/DDBJ whole genome shotgun (WGS) entry which is preliminary data.</text>
</comment>